<dbReference type="InterPro" id="IPR029063">
    <property type="entry name" value="SAM-dependent_MTases_sf"/>
</dbReference>
<dbReference type="Gene3D" id="3.40.50.150">
    <property type="entry name" value="Vaccinia Virus protein VP39"/>
    <property type="match status" value="1"/>
</dbReference>
<dbReference type="HOGENOM" id="CLU_824844_0_0_1"/>
<dbReference type="InterPro" id="IPR019410">
    <property type="entry name" value="Methyltransf_16"/>
</dbReference>
<dbReference type="PANTHER" id="PTHR14614:SF123">
    <property type="entry name" value="OS04G0645500 PROTEIN"/>
    <property type="match status" value="1"/>
</dbReference>
<organism evidence="1">
    <name type="scientific">Oryza punctata</name>
    <name type="common">Red rice</name>
    <dbReference type="NCBI Taxonomy" id="4537"/>
    <lineage>
        <taxon>Eukaryota</taxon>
        <taxon>Viridiplantae</taxon>
        <taxon>Streptophyta</taxon>
        <taxon>Embryophyta</taxon>
        <taxon>Tracheophyta</taxon>
        <taxon>Spermatophyta</taxon>
        <taxon>Magnoliopsida</taxon>
        <taxon>Liliopsida</taxon>
        <taxon>Poales</taxon>
        <taxon>Poaceae</taxon>
        <taxon>BOP clade</taxon>
        <taxon>Oryzoideae</taxon>
        <taxon>Oryzeae</taxon>
        <taxon>Oryzinae</taxon>
        <taxon>Oryza</taxon>
    </lineage>
</organism>
<dbReference type="AlphaFoldDB" id="A0A0E0KVY0"/>
<proteinExistence type="predicted"/>
<dbReference type="eggNOG" id="KOG2793">
    <property type="taxonomic scope" value="Eukaryota"/>
</dbReference>
<dbReference type="SUPFAM" id="SSF53335">
    <property type="entry name" value="S-adenosyl-L-methionine-dependent methyltransferases"/>
    <property type="match status" value="1"/>
</dbReference>
<dbReference type="EnsemblPlants" id="OPUNC04G24770.1">
    <property type="protein sequence ID" value="OPUNC04G24770.1"/>
    <property type="gene ID" value="OPUNC04G24770"/>
</dbReference>
<accession>A0A0E0KVY0</accession>
<protein>
    <submittedName>
        <fullName evidence="1">Uncharacterized protein</fullName>
    </submittedName>
</protein>
<keyword evidence="2" id="KW-1185">Reference proteome</keyword>
<reference evidence="1" key="1">
    <citation type="submission" date="2015-04" db="UniProtKB">
        <authorList>
            <consortium name="EnsemblPlants"/>
        </authorList>
    </citation>
    <scope>IDENTIFICATION</scope>
</reference>
<dbReference type="PANTHER" id="PTHR14614">
    <property type="entry name" value="HEPATOCELLULAR CARCINOMA-ASSOCIATED ANTIGEN"/>
    <property type="match status" value="1"/>
</dbReference>
<reference evidence="1" key="2">
    <citation type="submission" date="2018-05" db="EMBL/GenBank/DDBJ databases">
        <title>OpunRS2 (Oryza punctata Reference Sequence Version 2).</title>
        <authorList>
            <person name="Zhang J."/>
            <person name="Kudrna D."/>
            <person name="Lee S."/>
            <person name="Talag J."/>
            <person name="Welchert J."/>
            <person name="Wing R.A."/>
        </authorList>
    </citation>
    <scope>NUCLEOTIDE SEQUENCE [LARGE SCALE GENOMIC DNA]</scope>
</reference>
<sequence>MRSFYGKPADQARRRPPYLPQLPNGVLIRQEPLTQKQGINLFGCTSNRQVVKQDFFSIQEDHYWYNEPLLIKIREANEGQIAMVMMKVTTEIMDAALHVAVAGRTLAVAERDGTHDPATGRALTGSWLWDSSLVLASHLESCVHHHLRGATVLELGAGTGLPGIAAVACLGAARCVLTDVHPLLPGLRANADANGLTAEQADVRELRWGEHLEPEVQVDVVLMSDVFYDPEDMPAMAATLHGLWREDGDSDGEGTVGWAASEVRDGVQDCIDVLREQGFEVVEVDRVTRPLLRDSEQVADFAVYRLFRRETSPSIVSNADNYSWGLTSLCNYVKPSL</sequence>
<evidence type="ECO:0000313" key="2">
    <source>
        <dbReference type="Proteomes" id="UP000026962"/>
    </source>
</evidence>
<dbReference type="Proteomes" id="UP000026962">
    <property type="component" value="Chromosome 4"/>
</dbReference>
<dbReference type="STRING" id="4537.A0A0E0KVY0"/>
<dbReference type="Gramene" id="OPUNC04G24770.1">
    <property type="protein sequence ID" value="OPUNC04G24770.1"/>
    <property type="gene ID" value="OPUNC04G24770"/>
</dbReference>
<dbReference type="Pfam" id="PF10294">
    <property type="entry name" value="Methyltransf_16"/>
    <property type="match status" value="1"/>
</dbReference>
<evidence type="ECO:0000313" key="1">
    <source>
        <dbReference type="EnsemblPlants" id="OPUNC04G24770.1"/>
    </source>
</evidence>
<dbReference type="CDD" id="cd02440">
    <property type="entry name" value="AdoMet_MTases"/>
    <property type="match status" value="1"/>
</dbReference>
<name>A0A0E0KVY0_ORYPU</name>